<reference evidence="2" key="1">
    <citation type="journal article" date="2020" name="mSystems">
        <title>Genome- and Community-Level Interaction Insights into Carbon Utilization and Element Cycling Functions of Hydrothermarchaeota in Hydrothermal Sediment.</title>
        <authorList>
            <person name="Zhou Z."/>
            <person name="Liu Y."/>
            <person name="Xu W."/>
            <person name="Pan J."/>
            <person name="Luo Z.H."/>
            <person name="Li M."/>
        </authorList>
    </citation>
    <scope>NUCLEOTIDE SEQUENCE [LARGE SCALE GENOMIC DNA]</scope>
    <source>
        <strain evidence="2">SpSt-1088</strain>
    </source>
</reference>
<gene>
    <name evidence="2" type="ORF">ENM46_05070</name>
</gene>
<comment type="similarity">
    <text evidence="1">Belongs to the asp23 family.</text>
</comment>
<dbReference type="InterPro" id="IPR005531">
    <property type="entry name" value="Asp23"/>
</dbReference>
<accession>A0A7C5U3E6</accession>
<comment type="caution">
    <text evidence="2">The sequence shown here is derived from an EMBL/GenBank/DDBJ whole genome shotgun (WGS) entry which is preliminary data.</text>
</comment>
<sequence>MSFDFQEVIWMKFQGTCGDIEITDKAMKKIVFYALQELSQTVSVSAKNWLEKFLSNFVSEESNIKITEGELLVIDLYISVEYGINVPSLYSQILDKIRDYFKQHMGIESLDLNLHVVDVKQ</sequence>
<evidence type="ECO:0000256" key="1">
    <source>
        <dbReference type="ARBA" id="ARBA00005721"/>
    </source>
</evidence>
<evidence type="ECO:0000313" key="2">
    <source>
        <dbReference type="EMBL" id="HHR34299.1"/>
    </source>
</evidence>
<dbReference type="PANTHER" id="PTHR34297:SF2">
    <property type="entry name" value="ASP23_GLS24 FAMILY ENVELOPE STRESS RESPONSE PROTEIN"/>
    <property type="match status" value="1"/>
</dbReference>
<protein>
    <submittedName>
        <fullName evidence="2">Asp23/Gls24 family envelope stress response protein</fullName>
    </submittedName>
</protein>
<organism evidence="2">
    <name type="scientific">Fervidobacterium nodosum</name>
    <dbReference type="NCBI Taxonomy" id="2424"/>
    <lineage>
        <taxon>Bacteria</taxon>
        <taxon>Thermotogati</taxon>
        <taxon>Thermotogota</taxon>
        <taxon>Thermotogae</taxon>
        <taxon>Thermotogales</taxon>
        <taxon>Fervidobacteriaceae</taxon>
        <taxon>Fervidobacterium</taxon>
    </lineage>
</organism>
<dbReference type="PANTHER" id="PTHR34297">
    <property type="entry name" value="HYPOTHETICAL CYTOSOLIC PROTEIN-RELATED"/>
    <property type="match status" value="1"/>
</dbReference>
<dbReference type="EMBL" id="DRXW01000304">
    <property type="protein sequence ID" value="HHR34299.1"/>
    <property type="molecule type" value="Genomic_DNA"/>
</dbReference>
<proteinExistence type="inferred from homology"/>
<name>A0A7C5U3E6_9BACT</name>
<dbReference type="Pfam" id="PF03780">
    <property type="entry name" value="Asp23"/>
    <property type="match status" value="1"/>
</dbReference>
<dbReference type="AlphaFoldDB" id="A0A7C5U3E6"/>